<feature type="signal peptide" evidence="5">
    <location>
        <begin position="1"/>
        <end position="28"/>
    </location>
</feature>
<evidence type="ECO:0000256" key="5">
    <source>
        <dbReference type="SAM" id="SignalP"/>
    </source>
</evidence>
<dbReference type="InterPro" id="IPR011990">
    <property type="entry name" value="TPR-like_helical_dom_sf"/>
</dbReference>
<dbReference type="PANTHER" id="PTHR44858:SF1">
    <property type="entry name" value="UDP-N-ACETYLGLUCOSAMINE--PEPTIDE N-ACETYLGLUCOSAMINYLTRANSFERASE SPINDLY-RELATED"/>
    <property type="match status" value="1"/>
</dbReference>
<reference evidence="6 7" key="1">
    <citation type="submission" date="2018-05" db="EMBL/GenBank/DDBJ databases">
        <title>Genomic Encyclopedia of Type Strains, Phase IV (KMG-IV): sequencing the most valuable type-strain genomes for metagenomic binning, comparative biology and taxonomic classification.</title>
        <authorList>
            <person name="Goeker M."/>
        </authorList>
    </citation>
    <scope>NUCLEOTIDE SEQUENCE [LARGE SCALE GENOMIC DNA]</scope>
    <source>
        <strain evidence="6 7">DSM 6462</strain>
    </source>
</reference>
<accession>A0A2V3TYZ6</accession>
<evidence type="ECO:0000256" key="3">
    <source>
        <dbReference type="PROSITE-ProRule" id="PRU00339"/>
    </source>
</evidence>
<feature type="repeat" description="TPR" evidence="3">
    <location>
        <begin position="131"/>
        <end position="164"/>
    </location>
</feature>
<evidence type="ECO:0000256" key="4">
    <source>
        <dbReference type="SAM" id="MobiDB-lite"/>
    </source>
</evidence>
<dbReference type="SMART" id="SM00028">
    <property type="entry name" value="TPR"/>
    <property type="match status" value="3"/>
</dbReference>
<keyword evidence="5" id="KW-0732">Signal</keyword>
<feature type="region of interest" description="Disordered" evidence="4">
    <location>
        <begin position="31"/>
        <end position="56"/>
    </location>
</feature>
<proteinExistence type="predicted"/>
<sequence>MRTASLSLPTVFGTFLLLAALAPAGGFAQSGAGQRGNATAAPQRAETAAEAPPPADSRRAMLDELFARLAVSQDEEETKGITRLIERRWLQSGSDTADLLMSRAIAAASADKDELAIELLDRVVVLQPDWAEAWNKRAIVFTSLGDDDRAILDLRRAVAQEPRHFTAWTGLGVLFRKAGDKKSALAAFQQALAIAPHLPDVEKVAEQLELEVNGRDI</sequence>
<protein>
    <submittedName>
        <fullName evidence="6">Tetratricopeptide repeat protein</fullName>
    </submittedName>
</protein>
<dbReference type="PANTHER" id="PTHR44858">
    <property type="entry name" value="TETRATRICOPEPTIDE REPEAT PROTEIN 6"/>
    <property type="match status" value="1"/>
</dbReference>
<keyword evidence="7" id="KW-1185">Reference proteome</keyword>
<evidence type="ECO:0000313" key="6">
    <source>
        <dbReference type="EMBL" id="PXW54473.1"/>
    </source>
</evidence>
<dbReference type="Gene3D" id="1.25.40.10">
    <property type="entry name" value="Tetratricopeptide repeat domain"/>
    <property type="match status" value="1"/>
</dbReference>
<dbReference type="OrthoDB" id="9815010at2"/>
<dbReference type="RefSeq" id="WP_110376953.1">
    <property type="nucleotide sequence ID" value="NZ_JAHBRY010000001.1"/>
</dbReference>
<evidence type="ECO:0000313" key="7">
    <source>
        <dbReference type="Proteomes" id="UP000248021"/>
    </source>
</evidence>
<dbReference type="EMBL" id="QJJK01000011">
    <property type="protein sequence ID" value="PXW54473.1"/>
    <property type="molecule type" value="Genomic_DNA"/>
</dbReference>
<keyword evidence="2 3" id="KW-0802">TPR repeat</keyword>
<dbReference type="PROSITE" id="PS50005">
    <property type="entry name" value="TPR"/>
    <property type="match status" value="2"/>
</dbReference>
<feature type="chain" id="PRO_5016169224" evidence="5">
    <location>
        <begin position="29"/>
        <end position="217"/>
    </location>
</feature>
<dbReference type="AlphaFoldDB" id="A0A2V3TYZ6"/>
<dbReference type="InterPro" id="IPR019734">
    <property type="entry name" value="TPR_rpt"/>
</dbReference>
<comment type="caution">
    <text evidence="6">The sequence shown here is derived from an EMBL/GenBank/DDBJ whole genome shotgun (WGS) entry which is preliminary data.</text>
</comment>
<gene>
    <name evidence="6" type="ORF">C7450_1111</name>
</gene>
<feature type="repeat" description="TPR" evidence="3">
    <location>
        <begin position="165"/>
        <end position="198"/>
    </location>
</feature>
<dbReference type="Pfam" id="PF13432">
    <property type="entry name" value="TPR_16"/>
    <property type="match status" value="1"/>
</dbReference>
<dbReference type="InterPro" id="IPR050498">
    <property type="entry name" value="Ycf3"/>
</dbReference>
<organism evidence="6 7">
    <name type="scientific">Chelatococcus asaccharovorans</name>
    <dbReference type="NCBI Taxonomy" id="28210"/>
    <lineage>
        <taxon>Bacteria</taxon>
        <taxon>Pseudomonadati</taxon>
        <taxon>Pseudomonadota</taxon>
        <taxon>Alphaproteobacteria</taxon>
        <taxon>Hyphomicrobiales</taxon>
        <taxon>Chelatococcaceae</taxon>
        <taxon>Chelatococcus</taxon>
    </lineage>
</organism>
<dbReference type="SUPFAM" id="SSF48452">
    <property type="entry name" value="TPR-like"/>
    <property type="match status" value="1"/>
</dbReference>
<name>A0A2V3TYZ6_9HYPH</name>
<keyword evidence="1" id="KW-0677">Repeat</keyword>
<evidence type="ECO:0000256" key="2">
    <source>
        <dbReference type="ARBA" id="ARBA00022803"/>
    </source>
</evidence>
<evidence type="ECO:0000256" key="1">
    <source>
        <dbReference type="ARBA" id="ARBA00022737"/>
    </source>
</evidence>
<feature type="compositionally biased region" description="Low complexity" evidence="4">
    <location>
        <begin position="38"/>
        <end position="50"/>
    </location>
</feature>
<dbReference type="Proteomes" id="UP000248021">
    <property type="component" value="Unassembled WGS sequence"/>
</dbReference>